<dbReference type="PROSITE" id="PS51309">
    <property type="entry name" value="PABC"/>
    <property type="match status" value="1"/>
</dbReference>
<dbReference type="InterPro" id="IPR012677">
    <property type="entry name" value="Nucleotide-bd_a/b_plait_sf"/>
</dbReference>
<dbReference type="EMBL" id="MCGR01000001">
    <property type="protein sequence ID" value="ORY92525.1"/>
    <property type="molecule type" value="Genomic_DNA"/>
</dbReference>
<dbReference type="Gene3D" id="1.10.1900.10">
    <property type="entry name" value="c-terminal domain of poly(a) binding protein"/>
    <property type="match status" value="2"/>
</dbReference>
<evidence type="ECO:0000313" key="9">
    <source>
        <dbReference type="Proteomes" id="UP000193467"/>
    </source>
</evidence>
<comment type="similarity">
    <text evidence="1">Belongs to the polyadenylate-binding protein type-1 family.</text>
</comment>
<dbReference type="SUPFAM" id="SSF63570">
    <property type="entry name" value="PABC (PABP) domain"/>
    <property type="match status" value="1"/>
</dbReference>
<feature type="region of interest" description="Disordered" evidence="5">
    <location>
        <begin position="250"/>
        <end position="293"/>
    </location>
</feature>
<dbReference type="PANTHER" id="PTHR24012">
    <property type="entry name" value="RNA BINDING PROTEIN"/>
    <property type="match status" value="1"/>
</dbReference>
<dbReference type="CDD" id="cd00590">
    <property type="entry name" value="RRM_SF"/>
    <property type="match status" value="1"/>
</dbReference>
<evidence type="ECO:0000256" key="5">
    <source>
        <dbReference type="SAM" id="MobiDB-lite"/>
    </source>
</evidence>
<dbReference type="PROSITE" id="PS50102">
    <property type="entry name" value="RRM"/>
    <property type="match status" value="2"/>
</dbReference>
<dbReference type="InterPro" id="IPR036053">
    <property type="entry name" value="PABP-dom"/>
</dbReference>
<dbReference type="SUPFAM" id="SSF54928">
    <property type="entry name" value="RNA-binding domain, RBD"/>
    <property type="match status" value="2"/>
</dbReference>
<feature type="compositionally biased region" description="Polar residues" evidence="5">
    <location>
        <begin position="404"/>
        <end position="436"/>
    </location>
</feature>
<feature type="region of interest" description="Disordered" evidence="5">
    <location>
        <begin position="520"/>
        <end position="553"/>
    </location>
</feature>
<gene>
    <name evidence="8" type="ORF">BCR35DRAFT_297972</name>
</gene>
<keyword evidence="3 4" id="KW-0694">RNA-binding</keyword>
<dbReference type="Gene3D" id="3.30.70.330">
    <property type="match status" value="2"/>
</dbReference>
<feature type="compositionally biased region" description="Low complexity" evidence="5">
    <location>
        <begin position="437"/>
        <end position="456"/>
    </location>
</feature>
<dbReference type="GO" id="GO:1990904">
    <property type="term" value="C:ribonucleoprotein complex"/>
    <property type="evidence" value="ECO:0007669"/>
    <property type="project" value="InterPro"/>
</dbReference>
<dbReference type="InterPro" id="IPR035979">
    <property type="entry name" value="RBD_domain_sf"/>
</dbReference>
<dbReference type="OrthoDB" id="6159137at2759"/>
<accession>A0A1Y2G3M0</accession>
<feature type="compositionally biased region" description="Basic and acidic residues" evidence="5">
    <location>
        <begin position="376"/>
        <end position="387"/>
    </location>
</feature>
<evidence type="ECO:0000256" key="4">
    <source>
        <dbReference type="PROSITE-ProRule" id="PRU00176"/>
    </source>
</evidence>
<dbReference type="STRING" id="106004.A0A1Y2G3M0"/>
<dbReference type="AlphaFoldDB" id="A0A1Y2G3M0"/>
<dbReference type="PRINTS" id="PR00961">
    <property type="entry name" value="HUDSXLRNA"/>
</dbReference>
<protein>
    <submittedName>
        <fullName evidence="8">Uncharacterized protein</fullName>
    </submittedName>
</protein>
<keyword evidence="2" id="KW-0677">Repeat</keyword>
<feature type="region of interest" description="Disordered" evidence="5">
    <location>
        <begin position="1"/>
        <end position="21"/>
    </location>
</feature>
<reference evidence="8 9" key="1">
    <citation type="submission" date="2016-07" db="EMBL/GenBank/DDBJ databases">
        <title>Pervasive Adenine N6-methylation of Active Genes in Fungi.</title>
        <authorList>
            <consortium name="DOE Joint Genome Institute"/>
            <person name="Mondo S.J."/>
            <person name="Dannebaum R.O."/>
            <person name="Kuo R.C."/>
            <person name="Labutti K."/>
            <person name="Haridas S."/>
            <person name="Kuo A."/>
            <person name="Salamov A."/>
            <person name="Ahrendt S.R."/>
            <person name="Lipzen A."/>
            <person name="Sullivan W."/>
            <person name="Andreopoulos W.B."/>
            <person name="Clum A."/>
            <person name="Lindquist E."/>
            <person name="Daum C."/>
            <person name="Ramamoorthy G.K."/>
            <person name="Gryganskyi A."/>
            <person name="Culley D."/>
            <person name="Magnuson J.K."/>
            <person name="James T.Y."/>
            <person name="O'Malley M.A."/>
            <person name="Stajich J.E."/>
            <person name="Spatafora J.W."/>
            <person name="Visel A."/>
            <person name="Grigoriev I.V."/>
        </authorList>
    </citation>
    <scope>NUCLEOTIDE SEQUENCE [LARGE SCALE GENOMIC DNA]</scope>
    <source>
        <strain evidence="8 9">62-1032</strain>
    </source>
</reference>
<dbReference type="Proteomes" id="UP000193467">
    <property type="component" value="Unassembled WGS sequence"/>
</dbReference>
<sequence length="664" mass="70400">MTSRWSLPEDDQPAATAPAAPSASLTDPILYVGGISEAVSDAQIVEALWECLKVRPRIERAGDPSAPAKGHIEFESLDRAQKAYATVNGQAFPEFSSALSLHLSPALTEDPAPNAVPRLFKSLPLNTTAGSLFDLCRPFGPVHRVALQLAEGPRRSSGASTVFKGQALVTFYDEEHAKVATEELHCSELHGNTIIVQNFIPARARKSDIGAATATASPQQSPSRWAAPAAFTPGELALGHGHPPLNAVAAPFTPPQQRSFSTTSQVSIHAGGSPTSPRVSQHGNGSPLPSAQSAIPIDPSNLFVKSLDPTITSQDLFFLFKNFGRIISAKVMTDAEGRSKEFGFVSYEQPEQAAAALQAMNGQPAGPSERIITVRFHEPKKFREGRMRQASSADGMSELDHGMQSLSTTATPDLSPNPNTYSPSPDTPRRASSTFESSPALAASSRATSPSSSPVALPQSEHDRLVSAVQKLEPTQFGEIVQLLEGLPKKDRAMCLFNPEYLKQKVADALIILSSDDETTAASTTSPAPAVSADPAPLPSSTSTPAHPAEPLPASLPELAALPAATIISLESQLGPLGVGKVEEEKRSEMDSFMDGLEGKPPHEVKQKLGERLFKAIKATGIKGAPRITIALLDTEELRPLAHLINLPQVLKEKVLIAAATPAK</sequence>
<dbReference type="InterPro" id="IPR002343">
    <property type="entry name" value="Hud_Sxl_RNA"/>
</dbReference>
<feature type="region of interest" description="Disordered" evidence="5">
    <location>
        <begin position="376"/>
        <end position="462"/>
    </location>
</feature>
<dbReference type="Pfam" id="PF00076">
    <property type="entry name" value="RRM_1"/>
    <property type="match status" value="1"/>
</dbReference>
<dbReference type="InterPro" id="IPR002004">
    <property type="entry name" value="PABP_HYD_C"/>
</dbReference>
<dbReference type="SMART" id="SM00360">
    <property type="entry name" value="RRM"/>
    <property type="match status" value="3"/>
</dbReference>
<feature type="domain" description="PABC" evidence="7">
    <location>
        <begin position="589"/>
        <end position="664"/>
    </location>
</feature>
<name>A0A1Y2G3M0_9BASI</name>
<evidence type="ECO:0000313" key="8">
    <source>
        <dbReference type="EMBL" id="ORY92525.1"/>
    </source>
</evidence>
<dbReference type="Pfam" id="PF00658">
    <property type="entry name" value="MLLE"/>
    <property type="match status" value="1"/>
</dbReference>
<feature type="domain" description="RRM" evidence="6">
    <location>
        <begin position="300"/>
        <end position="379"/>
    </location>
</feature>
<comment type="caution">
    <text evidence="8">The sequence shown here is derived from an EMBL/GenBank/DDBJ whole genome shotgun (WGS) entry which is preliminary data.</text>
</comment>
<feature type="domain" description="RRM" evidence="6">
    <location>
        <begin position="116"/>
        <end position="201"/>
    </location>
</feature>
<dbReference type="InterPro" id="IPR000504">
    <property type="entry name" value="RRM_dom"/>
</dbReference>
<evidence type="ECO:0000256" key="1">
    <source>
        <dbReference type="ARBA" id="ARBA00008557"/>
    </source>
</evidence>
<keyword evidence="9" id="KW-1185">Reference proteome</keyword>
<organism evidence="8 9">
    <name type="scientific">Leucosporidium creatinivorum</name>
    <dbReference type="NCBI Taxonomy" id="106004"/>
    <lineage>
        <taxon>Eukaryota</taxon>
        <taxon>Fungi</taxon>
        <taxon>Dikarya</taxon>
        <taxon>Basidiomycota</taxon>
        <taxon>Pucciniomycotina</taxon>
        <taxon>Microbotryomycetes</taxon>
        <taxon>Leucosporidiales</taxon>
        <taxon>Leucosporidium</taxon>
    </lineage>
</organism>
<evidence type="ECO:0000259" key="6">
    <source>
        <dbReference type="PROSITE" id="PS50102"/>
    </source>
</evidence>
<evidence type="ECO:0000256" key="3">
    <source>
        <dbReference type="ARBA" id="ARBA00022884"/>
    </source>
</evidence>
<proteinExistence type="inferred from homology"/>
<feature type="compositionally biased region" description="Polar residues" evidence="5">
    <location>
        <begin position="255"/>
        <end position="293"/>
    </location>
</feature>
<evidence type="ECO:0000259" key="7">
    <source>
        <dbReference type="PROSITE" id="PS51309"/>
    </source>
</evidence>
<dbReference type="GO" id="GO:0003723">
    <property type="term" value="F:RNA binding"/>
    <property type="evidence" value="ECO:0007669"/>
    <property type="project" value="UniProtKB-UniRule"/>
</dbReference>
<evidence type="ECO:0000256" key="2">
    <source>
        <dbReference type="ARBA" id="ARBA00022737"/>
    </source>
</evidence>
<dbReference type="InParanoid" id="A0A1Y2G3M0"/>